<keyword evidence="1" id="KW-1133">Transmembrane helix</keyword>
<gene>
    <name evidence="2" type="ORF">C1280_35265</name>
</gene>
<keyword evidence="1" id="KW-0472">Membrane</keyword>
<protein>
    <submittedName>
        <fullName evidence="2">Uncharacterized protein</fullName>
    </submittedName>
</protein>
<dbReference type="Proteomes" id="UP000245802">
    <property type="component" value="Chromosome"/>
</dbReference>
<dbReference type="EMBL" id="CP025958">
    <property type="protein sequence ID" value="AWM41743.1"/>
    <property type="molecule type" value="Genomic_DNA"/>
</dbReference>
<evidence type="ECO:0000256" key="1">
    <source>
        <dbReference type="SAM" id="Phobius"/>
    </source>
</evidence>
<evidence type="ECO:0000313" key="2">
    <source>
        <dbReference type="EMBL" id="AWM41743.1"/>
    </source>
</evidence>
<accession>A0A2Z3H6V8</accession>
<reference evidence="2 3" key="1">
    <citation type="submission" date="2018-01" db="EMBL/GenBank/DDBJ databases">
        <title>G. obscuriglobus.</title>
        <authorList>
            <person name="Franke J."/>
            <person name="Blomberg W."/>
            <person name="Selmecki A."/>
        </authorList>
    </citation>
    <scope>NUCLEOTIDE SEQUENCE [LARGE SCALE GENOMIC DNA]</scope>
    <source>
        <strain evidence="2 3">DSM 5831</strain>
    </source>
</reference>
<keyword evidence="1" id="KW-0812">Transmembrane</keyword>
<name>A0A2Z3H6V8_9BACT</name>
<feature type="transmembrane region" description="Helical" evidence="1">
    <location>
        <begin position="42"/>
        <end position="64"/>
    </location>
</feature>
<sequence length="66" mass="6834">MCAKCRDEFGELLHVRGLVSANLQCGECGPVMFVRPAPLLDAMLIALVAAAATASATFLLTIALGT</sequence>
<keyword evidence="3" id="KW-1185">Reference proteome</keyword>
<dbReference type="RefSeq" id="WP_010043554.1">
    <property type="nucleotide sequence ID" value="NZ_CP025958.1"/>
</dbReference>
<dbReference type="KEGG" id="gog:C1280_35265"/>
<organism evidence="2 3">
    <name type="scientific">Gemmata obscuriglobus</name>
    <dbReference type="NCBI Taxonomy" id="114"/>
    <lineage>
        <taxon>Bacteria</taxon>
        <taxon>Pseudomonadati</taxon>
        <taxon>Planctomycetota</taxon>
        <taxon>Planctomycetia</taxon>
        <taxon>Gemmatales</taxon>
        <taxon>Gemmataceae</taxon>
        <taxon>Gemmata</taxon>
    </lineage>
</organism>
<proteinExistence type="predicted"/>
<dbReference type="AlphaFoldDB" id="A0A2Z3H6V8"/>
<evidence type="ECO:0000313" key="3">
    <source>
        <dbReference type="Proteomes" id="UP000245802"/>
    </source>
</evidence>